<accession>A0ABW1CJL6</accession>
<keyword evidence="1" id="KW-0812">Transmembrane</keyword>
<keyword evidence="4" id="KW-1185">Reference proteome</keyword>
<dbReference type="EMBL" id="JBHSPA010000021">
    <property type="protein sequence ID" value="MFC5825352.1"/>
    <property type="molecule type" value="Genomic_DNA"/>
</dbReference>
<dbReference type="SMART" id="SM00740">
    <property type="entry name" value="PASTA"/>
    <property type="match status" value="1"/>
</dbReference>
<dbReference type="CDD" id="cd06577">
    <property type="entry name" value="PASTA_pknB"/>
    <property type="match status" value="1"/>
</dbReference>
<dbReference type="PROSITE" id="PS51178">
    <property type="entry name" value="PASTA"/>
    <property type="match status" value="1"/>
</dbReference>
<keyword evidence="1" id="KW-0472">Membrane</keyword>
<dbReference type="Gene3D" id="3.30.10.20">
    <property type="match status" value="1"/>
</dbReference>
<comment type="caution">
    <text evidence="3">The sequence shown here is derived from an EMBL/GenBank/DDBJ whole genome shotgun (WGS) entry which is preliminary data.</text>
</comment>
<feature type="domain" description="PASTA" evidence="2">
    <location>
        <begin position="79"/>
        <end position="142"/>
    </location>
</feature>
<evidence type="ECO:0000256" key="1">
    <source>
        <dbReference type="SAM" id="Phobius"/>
    </source>
</evidence>
<keyword evidence="1" id="KW-1133">Transmembrane helix</keyword>
<dbReference type="InterPro" id="IPR005543">
    <property type="entry name" value="PASTA_dom"/>
</dbReference>
<dbReference type="RefSeq" id="WP_379514875.1">
    <property type="nucleotide sequence ID" value="NZ_JBHSPA010000021.1"/>
</dbReference>
<organism evidence="3 4">
    <name type="scientific">Nonomuraea insulae</name>
    <dbReference type="NCBI Taxonomy" id="1616787"/>
    <lineage>
        <taxon>Bacteria</taxon>
        <taxon>Bacillati</taxon>
        <taxon>Actinomycetota</taxon>
        <taxon>Actinomycetes</taxon>
        <taxon>Streptosporangiales</taxon>
        <taxon>Streptosporangiaceae</taxon>
        <taxon>Nonomuraea</taxon>
    </lineage>
</organism>
<reference evidence="4" key="1">
    <citation type="journal article" date="2019" name="Int. J. Syst. Evol. Microbiol.">
        <title>The Global Catalogue of Microorganisms (GCM) 10K type strain sequencing project: providing services to taxonomists for standard genome sequencing and annotation.</title>
        <authorList>
            <consortium name="The Broad Institute Genomics Platform"/>
            <consortium name="The Broad Institute Genome Sequencing Center for Infectious Disease"/>
            <person name="Wu L."/>
            <person name="Ma J."/>
        </authorList>
    </citation>
    <scope>NUCLEOTIDE SEQUENCE [LARGE SCALE GENOMIC DNA]</scope>
    <source>
        <strain evidence="4">CCUG 53903</strain>
    </source>
</reference>
<sequence length="297" mass="31079">MTIEDDLADAMSAHVAGVRAEPGLAKAVRRRRRAHVVRFRAAGAALLTAAVAVAVPVAMNPAGPANPTNTATGQDRAVIRDDVTVPDVTGKSAAEAARMLRDAGLVTDISGAKIRNGIVLGQSPRVGAVVAWGSHVAIKLAQRAEDPQDLGDLGDGRAFGGIRLGYLPEGLVWGRWSAKDRFGEHSYTTSFAKPDADYGVMSIQVFVFEGKAARQAAAKFPEQGAESVDIGGRPAWLASVLDGGEAVPHGTEGSLLTIGWVLRDDLAVEVCLSPDYAKEVDGAAELKRIAEGIRATK</sequence>
<evidence type="ECO:0000313" key="4">
    <source>
        <dbReference type="Proteomes" id="UP001596058"/>
    </source>
</evidence>
<dbReference type="SUPFAM" id="SSF54184">
    <property type="entry name" value="Penicillin-binding protein 2x (pbp-2x), c-terminal domain"/>
    <property type="match status" value="1"/>
</dbReference>
<evidence type="ECO:0000259" key="2">
    <source>
        <dbReference type="PROSITE" id="PS51178"/>
    </source>
</evidence>
<dbReference type="Pfam" id="PF03793">
    <property type="entry name" value="PASTA"/>
    <property type="match status" value="1"/>
</dbReference>
<dbReference type="Proteomes" id="UP001596058">
    <property type="component" value="Unassembled WGS sequence"/>
</dbReference>
<name>A0ABW1CJL6_9ACTN</name>
<feature type="transmembrane region" description="Helical" evidence="1">
    <location>
        <begin position="39"/>
        <end position="59"/>
    </location>
</feature>
<evidence type="ECO:0000313" key="3">
    <source>
        <dbReference type="EMBL" id="MFC5825352.1"/>
    </source>
</evidence>
<gene>
    <name evidence="3" type="ORF">ACFPZ3_15935</name>
</gene>
<proteinExistence type="predicted"/>
<protein>
    <submittedName>
        <fullName evidence="3">PASTA domain-containing protein</fullName>
    </submittedName>
</protein>